<comment type="caution">
    <text evidence="1">The sequence shown here is derived from an EMBL/GenBank/DDBJ whole genome shotgun (WGS) entry which is preliminary data.</text>
</comment>
<organism evidence="1 2">
    <name type="scientific">Trichonephila inaurata madagascariensis</name>
    <dbReference type="NCBI Taxonomy" id="2747483"/>
    <lineage>
        <taxon>Eukaryota</taxon>
        <taxon>Metazoa</taxon>
        <taxon>Ecdysozoa</taxon>
        <taxon>Arthropoda</taxon>
        <taxon>Chelicerata</taxon>
        <taxon>Arachnida</taxon>
        <taxon>Araneae</taxon>
        <taxon>Araneomorphae</taxon>
        <taxon>Entelegynae</taxon>
        <taxon>Araneoidea</taxon>
        <taxon>Nephilidae</taxon>
        <taxon>Trichonephila</taxon>
        <taxon>Trichonephila inaurata</taxon>
    </lineage>
</organism>
<keyword evidence="2" id="KW-1185">Reference proteome</keyword>
<dbReference type="AlphaFoldDB" id="A0A8X6WRC4"/>
<protein>
    <submittedName>
        <fullName evidence="1">Uncharacterized protein</fullName>
    </submittedName>
</protein>
<accession>A0A8X6WRC4</accession>
<gene>
    <name evidence="1" type="ORF">TNIN_498921</name>
</gene>
<sequence>MVAVVEWFGLQCICLGMEIRCWEDTMDGLQYLKILLGNTHPFVVPLRRGKEWVFQRDKAYSARCEEMALVPQQLHLSPMNLEKNKKILHSDKEK</sequence>
<reference evidence="1" key="1">
    <citation type="submission" date="2020-08" db="EMBL/GenBank/DDBJ databases">
        <title>Multicomponent nature underlies the extraordinary mechanical properties of spider dragline silk.</title>
        <authorList>
            <person name="Kono N."/>
            <person name="Nakamura H."/>
            <person name="Mori M."/>
            <person name="Yoshida Y."/>
            <person name="Ohtoshi R."/>
            <person name="Malay A.D."/>
            <person name="Moran D.A.P."/>
            <person name="Tomita M."/>
            <person name="Numata K."/>
            <person name="Arakawa K."/>
        </authorList>
    </citation>
    <scope>NUCLEOTIDE SEQUENCE</scope>
</reference>
<dbReference type="Proteomes" id="UP000886998">
    <property type="component" value="Unassembled WGS sequence"/>
</dbReference>
<dbReference type="EMBL" id="BMAV01001244">
    <property type="protein sequence ID" value="GFY39162.1"/>
    <property type="molecule type" value="Genomic_DNA"/>
</dbReference>
<evidence type="ECO:0000313" key="1">
    <source>
        <dbReference type="EMBL" id="GFY39162.1"/>
    </source>
</evidence>
<evidence type="ECO:0000313" key="2">
    <source>
        <dbReference type="Proteomes" id="UP000886998"/>
    </source>
</evidence>
<proteinExistence type="predicted"/>
<name>A0A8X6WRC4_9ARAC</name>